<feature type="transmembrane region" description="Helical" evidence="1">
    <location>
        <begin position="274"/>
        <end position="295"/>
    </location>
</feature>
<keyword evidence="1" id="KW-0812">Transmembrane</keyword>
<keyword evidence="1" id="KW-1133">Transmembrane helix</keyword>
<dbReference type="AlphaFoldDB" id="A0A3B0SKL4"/>
<name>A0A3B0SKL4_9ZZZZ</name>
<proteinExistence type="predicted"/>
<evidence type="ECO:0000256" key="1">
    <source>
        <dbReference type="SAM" id="Phobius"/>
    </source>
</evidence>
<keyword evidence="1" id="KW-0472">Membrane</keyword>
<protein>
    <submittedName>
        <fullName evidence="2">Uncharacterized protein</fullName>
    </submittedName>
</protein>
<dbReference type="EMBL" id="UOEK01000297">
    <property type="protein sequence ID" value="VAW04733.1"/>
    <property type="molecule type" value="Genomic_DNA"/>
</dbReference>
<evidence type="ECO:0000313" key="2">
    <source>
        <dbReference type="EMBL" id="VAW04733.1"/>
    </source>
</evidence>
<reference evidence="2" key="1">
    <citation type="submission" date="2018-06" db="EMBL/GenBank/DDBJ databases">
        <authorList>
            <person name="Zhirakovskaya E."/>
        </authorList>
    </citation>
    <scope>NUCLEOTIDE SEQUENCE</scope>
</reference>
<gene>
    <name evidence="2" type="ORF">MNBD_ACTINO02-2295</name>
</gene>
<organism evidence="2">
    <name type="scientific">hydrothermal vent metagenome</name>
    <dbReference type="NCBI Taxonomy" id="652676"/>
    <lineage>
        <taxon>unclassified sequences</taxon>
        <taxon>metagenomes</taxon>
        <taxon>ecological metagenomes</taxon>
    </lineage>
</organism>
<accession>A0A3B0SKL4</accession>
<sequence length="318" mass="34014">MLALDRIVFMRNLVGVAALLIVGLAGSIASAQSVPFDTETCASFFPAQPWTTVGAVAGVTVETADIAATLGERILEDVARSASDIASEVAPLDGTSVCVFNANYTVADHGVVGEGQQIRAAVFLPEGIVVHNVAYLKEIDDGAAYGLSRIALWRRAKTAGESGFPEPLGSFVAGRNVATVTDSIRAARNVDSSILLARPPLGWVVAEQRDALAWNPSSISQFGGGFMDWAISEYGIDVIDERDPQVWDANVEEFLAQARFEATGSRAASGGWELGVIAFAASIVLTAITAFVSWYPKLKERRRRKTRRPTDPGYFESM</sequence>